<dbReference type="InterPro" id="IPR036397">
    <property type="entry name" value="RNaseH_sf"/>
</dbReference>
<name>A0A9Q3BGS8_9BASI</name>
<sequence length="166" mass="19306">MLKTKDQHLCLNIYRTLSALQGRKELTLYWCPGHSNVLKIKEVDKLAKQEADSHPASIQDSLPQRLSRVCQNTKQKALGQNQIVEPTKRYPFKTDPGSMHEVRATWDRGIVNLLFQLRSGNVPLNMYLFRIKRSAIPLCQYCKRPETVAHFLVFSPNYRQQKTKMH</sequence>
<evidence type="ECO:0000313" key="2">
    <source>
        <dbReference type="Proteomes" id="UP000765509"/>
    </source>
</evidence>
<accession>A0A9Q3BGS8</accession>
<dbReference type="EMBL" id="AVOT02000914">
    <property type="protein sequence ID" value="MBW0464915.1"/>
    <property type="molecule type" value="Genomic_DNA"/>
</dbReference>
<comment type="caution">
    <text evidence="1">The sequence shown here is derived from an EMBL/GenBank/DDBJ whole genome shotgun (WGS) entry which is preliminary data.</text>
</comment>
<dbReference type="OrthoDB" id="3044497at2759"/>
<gene>
    <name evidence="1" type="ORF">O181_004630</name>
</gene>
<reference evidence="1" key="1">
    <citation type="submission" date="2021-03" db="EMBL/GenBank/DDBJ databases">
        <title>Draft genome sequence of rust myrtle Austropuccinia psidii MF-1, a brazilian biotype.</title>
        <authorList>
            <person name="Quecine M.C."/>
            <person name="Pachon D.M.R."/>
            <person name="Bonatelli M.L."/>
            <person name="Correr F.H."/>
            <person name="Franceschini L.M."/>
            <person name="Leite T.F."/>
            <person name="Margarido G.R.A."/>
            <person name="Almeida C.A."/>
            <person name="Ferrarezi J.A."/>
            <person name="Labate C.A."/>
        </authorList>
    </citation>
    <scope>NUCLEOTIDE SEQUENCE</scope>
    <source>
        <strain evidence="1">MF-1</strain>
    </source>
</reference>
<dbReference type="AlphaFoldDB" id="A0A9Q3BGS8"/>
<dbReference type="SUPFAM" id="SSF53098">
    <property type="entry name" value="Ribonuclease H-like"/>
    <property type="match status" value="1"/>
</dbReference>
<evidence type="ECO:0000313" key="1">
    <source>
        <dbReference type="EMBL" id="MBW0464915.1"/>
    </source>
</evidence>
<proteinExistence type="predicted"/>
<organism evidence="1 2">
    <name type="scientific">Austropuccinia psidii MF-1</name>
    <dbReference type="NCBI Taxonomy" id="1389203"/>
    <lineage>
        <taxon>Eukaryota</taxon>
        <taxon>Fungi</taxon>
        <taxon>Dikarya</taxon>
        <taxon>Basidiomycota</taxon>
        <taxon>Pucciniomycotina</taxon>
        <taxon>Pucciniomycetes</taxon>
        <taxon>Pucciniales</taxon>
        <taxon>Sphaerophragmiaceae</taxon>
        <taxon>Austropuccinia</taxon>
    </lineage>
</organism>
<dbReference type="Gene3D" id="3.30.420.10">
    <property type="entry name" value="Ribonuclease H-like superfamily/Ribonuclease H"/>
    <property type="match status" value="1"/>
</dbReference>
<dbReference type="GO" id="GO:0003676">
    <property type="term" value="F:nucleic acid binding"/>
    <property type="evidence" value="ECO:0007669"/>
    <property type="project" value="InterPro"/>
</dbReference>
<dbReference type="InterPro" id="IPR012337">
    <property type="entry name" value="RNaseH-like_sf"/>
</dbReference>
<keyword evidence="2" id="KW-1185">Reference proteome</keyword>
<evidence type="ECO:0008006" key="3">
    <source>
        <dbReference type="Google" id="ProtNLM"/>
    </source>
</evidence>
<protein>
    <recommendedName>
        <fullName evidence="3">RNase H type-1 domain-containing protein</fullName>
    </recommendedName>
</protein>
<dbReference type="Proteomes" id="UP000765509">
    <property type="component" value="Unassembled WGS sequence"/>
</dbReference>